<name>X1PZ47_9ZZZZ</name>
<evidence type="ECO:0000313" key="1">
    <source>
        <dbReference type="EMBL" id="GAI61547.1"/>
    </source>
</evidence>
<reference evidence="1" key="1">
    <citation type="journal article" date="2014" name="Front. Microbiol.">
        <title>High frequency of phylogenetically diverse reductive dehalogenase-homologous genes in deep subseafloor sedimentary metagenomes.</title>
        <authorList>
            <person name="Kawai M."/>
            <person name="Futagami T."/>
            <person name="Toyoda A."/>
            <person name="Takaki Y."/>
            <person name="Nishi S."/>
            <person name="Hori S."/>
            <person name="Arai W."/>
            <person name="Tsubouchi T."/>
            <person name="Morono Y."/>
            <person name="Uchiyama I."/>
            <person name="Ito T."/>
            <person name="Fujiyama A."/>
            <person name="Inagaki F."/>
            <person name="Takami H."/>
        </authorList>
    </citation>
    <scope>NUCLEOTIDE SEQUENCE</scope>
    <source>
        <strain evidence="1">Expedition CK06-06</strain>
    </source>
</reference>
<protein>
    <submittedName>
        <fullName evidence="1">Uncharacterized protein</fullName>
    </submittedName>
</protein>
<organism evidence="1">
    <name type="scientific">marine sediment metagenome</name>
    <dbReference type="NCBI Taxonomy" id="412755"/>
    <lineage>
        <taxon>unclassified sequences</taxon>
        <taxon>metagenomes</taxon>
        <taxon>ecological metagenomes</taxon>
    </lineage>
</organism>
<proteinExistence type="predicted"/>
<gene>
    <name evidence="1" type="ORF">S12H4_07819</name>
</gene>
<sequence length="57" mass="6594">MQNGHRSFVKVRKEGGSRVLALTPFLPEDFKIVKVIKEESQEKGATRWVRLRLEKVA</sequence>
<comment type="caution">
    <text evidence="1">The sequence shown here is derived from an EMBL/GenBank/DDBJ whole genome shotgun (WGS) entry which is preliminary data.</text>
</comment>
<dbReference type="EMBL" id="BARW01002937">
    <property type="protein sequence ID" value="GAI61547.1"/>
    <property type="molecule type" value="Genomic_DNA"/>
</dbReference>
<dbReference type="AlphaFoldDB" id="X1PZ47"/>
<accession>X1PZ47</accession>